<organism evidence="1 2">
    <name type="scientific">Actinophytocola gossypii</name>
    <dbReference type="NCBI Taxonomy" id="2812003"/>
    <lineage>
        <taxon>Bacteria</taxon>
        <taxon>Bacillati</taxon>
        <taxon>Actinomycetota</taxon>
        <taxon>Actinomycetes</taxon>
        <taxon>Pseudonocardiales</taxon>
        <taxon>Pseudonocardiaceae</taxon>
    </lineage>
</organism>
<dbReference type="InterPro" id="IPR004401">
    <property type="entry name" value="YbaB/EbfC"/>
</dbReference>
<sequence>MVSDHPAVPGAREAYWPEPVTAVCTPLHPVMLTSMDTVSDVVRGNLAEYERLAEHVRAMCDNIDDVRGTAHSDDEFVTAVVGGRGELLELELDTRVFRDQDAEGLAAAIVGTVRKAAAEAEREATRFAERLVPPHARGDDFDSRYGPVLHLLDDKSKPGSGDD</sequence>
<comment type="caution">
    <text evidence="1">The sequence shown here is derived from an EMBL/GenBank/DDBJ whole genome shotgun (WGS) entry which is preliminary data.</text>
</comment>
<reference evidence="1 2" key="1">
    <citation type="submission" date="2021-02" db="EMBL/GenBank/DDBJ databases">
        <title>Actinophytocola xerophila sp. nov., isolated from soil of cotton cropping field.</title>
        <authorList>
            <person name="Huang R."/>
            <person name="Chen X."/>
            <person name="Ge X."/>
            <person name="Liu W."/>
        </authorList>
    </citation>
    <scope>NUCLEOTIDE SEQUENCE [LARGE SCALE GENOMIC DNA]</scope>
    <source>
        <strain evidence="1 2">S1-96</strain>
    </source>
</reference>
<dbReference type="InterPro" id="IPR036894">
    <property type="entry name" value="YbaB-like_sf"/>
</dbReference>
<dbReference type="Proteomes" id="UP001156441">
    <property type="component" value="Unassembled WGS sequence"/>
</dbReference>
<dbReference type="Pfam" id="PF02575">
    <property type="entry name" value="YbaB_DNA_bd"/>
    <property type="match status" value="1"/>
</dbReference>
<dbReference type="SUPFAM" id="SSF82607">
    <property type="entry name" value="YbaB-like"/>
    <property type="match status" value="1"/>
</dbReference>
<dbReference type="Gene3D" id="3.30.1310.10">
    <property type="entry name" value="Nucleoid-associated protein YbaB-like domain"/>
    <property type="match status" value="1"/>
</dbReference>
<name>A0ABT2JDG2_9PSEU</name>
<accession>A0ABT2JDG2</accession>
<dbReference type="EMBL" id="JAFFZE010000016">
    <property type="protein sequence ID" value="MCT2585902.1"/>
    <property type="molecule type" value="Genomic_DNA"/>
</dbReference>
<gene>
    <name evidence="1" type="ORF">JT362_22555</name>
</gene>
<evidence type="ECO:0000313" key="1">
    <source>
        <dbReference type="EMBL" id="MCT2585902.1"/>
    </source>
</evidence>
<evidence type="ECO:0000313" key="2">
    <source>
        <dbReference type="Proteomes" id="UP001156441"/>
    </source>
</evidence>
<protein>
    <submittedName>
        <fullName evidence="1">YbaB/EbfC family nucleoid-associated protein</fullName>
    </submittedName>
</protein>
<proteinExistence type="predicted"/>
<keyword evidence="2" id="KW-1185">Reference proteome</keyword>
<dbReference type="RefSeq" id="WP_260193634.1">
    <property type="nucleotide sequence ID" value="NZ_JAFFZE010000016.1"/>
</dbReference>